<keyword evidence="7" id="KW-0067">ATP-binding</keyword>
<proteinExistence type="predicted"/>
<comment type="caution">
    <text evidence="15">The sequence shown here is derived from an EMBL/GenBank/DDBJ whole genome shotgun (WGS) entry which is preliminary data.</text>
</comment>
<dbReference type="Proteomes" id="UP000663879">
    <property type="component" value="Unassembled WGS sequence"/>
</dbReference>
<dbReference type="InterPro" id="IPR002048">
    <property type="entry name" value="EF_hand_dom"/>
</dbReference>
<keyword evidence="4" id="KW-0547">Nucleotide-binding</keyword>
<dbReference type="PANTHER" id="PTHR47508">
    <property type="entry name" value="SAM DOMAIN-CONTAINING PROTEIN-RELATED"/>
    <property type="match status" value="1"/>
</dbReference>
<dbReference type="GO" id="GO:0016301">
    <property type="term" value="F:kinase activity"/>
    <property type="evidence" value="ECO:0007669"/>
    <property type="project" value="UniProtKB-KW"/>
</dbReference>
<dbReference type="Gene3D" id="3.30.310.200">
    <property type="match status" value="1"/>
</dbReference>
<keyword evidence="8" id="KW-0342">GTP-binding</keyword>
<dbReference type="Gene3D" id="3.40.50.300">
    <property type="entry name" value="P-loop containing nucleotide triphosphate hydrolases"/>
    <property type="match status" value="1"/>
</dbReference>
<dbReference type="PROSITE" id="PS50104">
    <property type="entry name" value="TIR"/>
    <property type="match status" value="1"/>
</dbReference>
<dbReference type="EMBL" id="CAJNOC010000012">
    <property type="protein sequence ID" value="CAF0705571.1"/>
    <property type="molecule type" value="Genomic_DNA"/>
</dbReference>
<evidence type="ECO:0000256" key="3">
    <source>
        <dbReference type="ARBA" id="ARBA00022737"/>
    </source>
</evidence>
<evidence type="ECO:0000256" key="8">
    <source>
        <dbReference type="ARBA" id="ARBA00023134"/>
    </source>
</evidence>
<dbReference type="InterPro" id="IPR000157">
    <property type="entry name" value="TIR_dom"/>
</dbReference>
<keyword evidence="2" id="KW-0808">Transferase</keyword>
<feature type="non-terminal residue" evidence="15">
    <location>
        <position position="1"/>
    </location>
</feature>
<dbReference type="Pfam" id="PF08477">
    <property type="entry name" value="Roc"/>
    <property type="match status" value="1"/>
</dbReference>
<dbReference type="Pfam" id="PF16095">
    <property type="entry name" value="COR-A"/>
    <property type="match status" value="1"/>
</dbReference>
<dbReference type="SUPFAM" id="SSF52058">
    <property type="entry name" value="L domain-like"/>
    <property type="match status" value="1"/>
</dbReference>
<dbReference type="InterPro" id="IPR032171">
    <property type="entry name" value="COR-A"/>
</dbReference>
<dbReference type="SUPFAM" id="SSF47473">
    <property type="entry name" value="EF-hand"/>
    <property type="match status" value="1"/>
</dbReference>
<evidence type="ECO:0000256" key="10">
    <source>
        <dbReference type="ARBA" id="ARBA00048679"/>
    </source>
</evidence>
<accession>A0A813LY51</accession>
<feature type="domain" description="Roc" evidence="14">
    <location>
        <begin position="603"/>
        <end position="772"/>
    </location>
</feature>
<feature type="coiled-coil region" evidence="11">
    <location>
        <begin position="1660"/>
        <end position="1691"/>
    </location>
</feature>
<evidence type="ECO:0000259" key="14">
    <source>
        <dbReference type="PROSITE" id="PS51424"/>
    </source>
</evidence>
<reference evidence="15" key="1">
    <citation type="submission" date="2021-02" db="EMBL/GenBank/DDBJ databases">
        <authorList>
            <person name="Nowell W R."/>
        </authorList>
    </citation>
    <scope>NUCLEOTIDE SEQUENCE</scope>
    <source>
        <strain evidence="15">Ploen Becks lab</strain>
    </source>
</reference>
<dbReference type="Gene3D" id="3.40.50.10140">
    <property type="entry name" value="Toll/interleukin-1 receptor homology (TIR) domain"/>
    <property type="match status" value="1"/>
</dbReference>
<keyword evidence="11" id="KW-0175">Coiled coil</keyword>
<dbReference type="SMART" id="SM00175">
    <property type="entry name" value="RAB"/>
    <property type="match status" value="1"/>
</dbReference>
<dbReference type="InterPro" id="IPR001806">
    <property type="entry name" value="Small_GTPase"/>
</dbReference>
<dbReference type="SMART" id="SM00174">
    <property type="entry name" value="RHO"/>
    <property type="match status" value="1"/>
</dbReference>
<feature type="domain" description="EF-hand" evidence="13">
    <location>
        <begin position="468"/>
        <end position="503"/>
    </location>
</feature>
<dbReference type="Gene3D" id="1.10.10.2200">
    <property type="match status" value="1"/>
</dbReference>
<name>A0A813LY51_9BILA</name>
<dbReference type="Gene3D" id="3.30.70.1390">
    <property type="entry name" value="ROC domain from the Parkinson's disease-associated leucine-rich repeat kinase 2"/>
    <property type="match status" value="1"/>
</dbReference>
<dbReference type="GO" id="GO:0003924">
    <property type="term" value="F:GTPase activity"/>
    <property type="evidence" value="ECO:0007669"/>
    <property type="project" value="InterPro"/>
</dbReference>
<dbReference type="InterPro" id="IPR057263">
    <property type="entry name" value="COR-B"/>
</dbReference>
<dbReference type="Pfam" id="PF25497">
    <property type="entry name" value="COR-B"/>
    <property type="match status" value="1"/>
</dbReference>
<keyword evidence="3" id="KW-0677">Repeat</keyword>
<evidence type="ECO:0000256" key="2">
    <source>
        <dbReference type="ARBA" id="ARBA00022679"/>
    </source>
</evidence>
<evidence type="ECO:0000256" key="1">
    <source>
        <dbReference type="ARBA" id="ARBA00012513"/>
    </source>
</evidence>
<dbReference type="InterPro" id="IPR011992">
    <property type="entry name" value="EF-hand-dom_pair"/>
</dbReference>
<evidence type="ECO:0000256" key="11">
    <source>
        <dbReference type="SAM" id="Coils"/>
    </source>
</evidence>
<evidence type="ECO:0000259" key="12">
    <source>
        <dbReference type="PROSITE" id="PS50104"/>
    </source>
</evidence>
<evidence type="ECO:0000256" key="4">
    <source>
        <dbReference type="ARBA" id="ARBA00022741"/>
    </source>
</evidence>
<dbReference type="SUPFAM" id="SSF52200">
    <property type="entry name" value="Toll/Interleukin receptor TIR domain"/>
    <property type="match status" value="1"/>
</dbReference>
<dbReference type="GO" id="GO:0007165">
    <property type="term" value="P:signal transduction"/>
    <property type="evidence" value="ECO:0007669"/>
    <property type="project" value="InterPro"/>
</dbReference>
<evidence type="ECO:0000256" key="6">
    <source>
        <dbReference type="ARBA" id="ARBA00022837"/>
    </source>
</evidence>
<comment type="catalytic activity">
    <reaction evidence="10">
        <text>L-seryl-[protein] + ATP = O-phospho-L-seryl-[protein] + ADP + H(+)</text>
        <dbReference type="Rhea" id="RHEA:17989"/>
        <dbReference type="Rhea" id="RHEA-COMP:9863"/>
        <dbReference type="Rhea" id="RHEA-COMP:11604"/>
        <dbReference type="ChEBI" id="CHEBI:15378"/>
        <dbReference type="ChEBI" id="CHEBI:29999"/>
        <dbReference type="ChEBI" id="CHEBI:30616"/>
        <dbReference type="ChEBI" id="CHEBI:83421"/>
        <dbReference type="ChEBI" id="CHEBI:456216"/>
        <dbReference type="EC" id="2.7.11.1"/>
    </reaction>
</comment>
<dbReference type="Pfam" id="PF13676">
    <property type="entry name" value="TIR_2"/>
    <property type="match status" value="1"/>
</dbReference>
<dbReference type="GO" id="GO:0005525">
    <property type="term" value="F:GTP binding"/>
    <property type="evidence" value="ECO:0007669"/>
    <property type="project" value="InterPro"/>
</dbReference>
<dbReference type="InterPro" id="IPR036388">
    <property type="entry name" value="WH-like_DNA-bd_sf"/>
</dbReference>
<dbReference type="GO" id="GO:0005524">
    <property type="term" value="F:ATP binding"/>
    <property type="evidence" value="ECO:0007669"/>
    <property type="project" value="UniProtKB-KW"/>
</dbReference>
<dbReference type="PROSITE" id="PS50222">
    <property type="entry name" value="EF_HAND_2"/>
    <property type="match status" value="1"/>
</dbReference>
<dbReference type="PROSITE" id="PS51424">
    <property type="entry name" value="ROC"/>
    <property type="match status" value="1"/>
</dbReference>
<evidence type="ECO:0000256" key="7">
    <source>
        <dbReference type="ARBA" id="ARBA00022840"/>
    </source>
</evidence>
<dbReference type="InterPro" id="IPR035897">
    <property type="entry name" value="Toll_tir_struct_dom_sf"/>
</dbReference>
<comment type="catalytic activity">
    <reaction evidence="9">
        <text>L-threonyl-[protein] + ATP = O-phospho-L-threonyl-[protein] + ADP + H(+)</text>
        <dbReference type="Rhea" id="RHEA:46608"/>
        <dbReference type="Rhea" id="RHEA-COMP:11060"/>
        <dbReference type="Rhea" id="RHEA-COMP:11605"/>
        <dbReference type="ChEBI" id="CHEBI:15378"/>
        <dbReference type="ChEBI" id="CHEBI:30013"/>
        <dbReference type="ChEBI" id="CHEBI:30616"/>
        <dbReference type="ChEBI" id="CHEBI:61977"/>
        <dbReference type="ChEBI" id="CHEBI:456216"/>
        <dbReference type="EC" id="2.7.11.1"/>
    </reaction>
</comment>
<organism evidence="15 16">
    <name type="scientific">Brachionus calyciflorus</name>
    <dbReference type="NCBI Taxonomy" id="104777"/>
    <lineage>
        <taxon>Eukaryota</taxon>
        <taxon>Metazoa</taxon>
        <taxon>Spiralia</taxon>
        <taxon>Gnathifera</taxon>
        <taxon>Rotifera</taxon>
        <taxon>Eurotatoria</taxon>
        <taxon>Monogononta</taxon>
        <taxon>Pseudotrocha</taxon>
        <taxon>Ploima</taxon>
        <taxon>Brachionidae</taxon>
        <taxon>Brachionus</taxon>
    </lineage>
</organism>
<dbReference type="Gene3D" id="1.10.10.10">
    <property type="entry name" value="Winged helix-like DNA-binding domain superfamily/Winged helix DNA-binding domain"/>
    <property type="match status" value="1"/>
</dbReference>
<dbReference type="InterPro" id="IPR027417">
    <property type="entry name" value="P-loop_NTPase"/>
</dbReference>
<gene>
    <name evidence="15" type="ORF">OXX778_LOCUS262</name>
</gene>
<evidence type="ECO:0000313" key="15">
    <source>
        <dbReference type="EMBL" id="CAF0705571.1"/>
    </source>
</evidence>
<dbReference type="GO" id="GO:0005509">
    <property type="term" value="F:calcium ion binding"/>
    <property type="evidence" value="ECO:0007669"/>
    <property type="project" value="InterPro"/>
</dbReference>
<dbReference type="InterPro" id="IPR018247">
    <property type="entry name" value="EF_Hand_1_Ca_BS"/>
</dbReference>
<keyword evidence="6" id="KW-0106">Calcium</keyword>
<evidence type="ECO:0000259" key="13">
    <source>
        <dbReference type="PROSITE" id="PS50222"/>
    </source>
</evidence>
<dbReference type="InterPro" id="IPR020859">
    <property type="entry name" value="ROC"/>
</dbReference>
<dbReference type="InterPro" id="IPR032675">
    <property type="entry name" value="LRR_dom_sf"/>
</dbReference>
<evidence type="ECO:0000256" key="5">
    <source>
        <dbReference type="ARBA" id="ARBA00022777"/>
    </source>
</evidence>
<dbReference type="PROSITE" id="PS00018">
    <property type="entry name" value="EF_HAND_1"/>
    <property type="match status" value="1"/>
</dbReference>
<keyword evidence="16" id="KW-1185">Reference proteome</keyword>
<keyword evidence="5" id="KW-0418">Kinase</keyword>
<evidence type="ECO:0000256" key="9">
    <source>
        <dbReference type="ARBA" id="ARBA00047899"/>
    </source>
</evidence>
<dbReference type="PANTHER" id="PTHR47508:SF1">
    <property type="entry name" value="NON-SPECIFIC SERINE_THREONINE PROTEIN KINASE"/>
    <property type="match status" value="1"/>
</dbReference>
<dbReference type="Gene3D" id="3.80.10.10">
    <property type="entry name" value="Ribonuclease Inhibitor"/>
    <property type="match status" value="2"/>
</dbReference>
<dbReference type="SUPFAM" id="SSF52540">
    <property type="entry name" value="P-loop containing nucleoside triphosphate hydrolases"/>
    <property type="match status" value="1"/>
</dbReference>
<protein>
    <recommendedName>
        <fullName evidence="1">non-specific serine/threonine protein kinase</fullName>
        <ecNumber evidence="1">2.7.11.1</ecNumber>
    </recommendedName>
</protein>
<feature type="domain" description="TIR" evidence="12">
    <location>
        <begin position="1261"/>
        <end position="1411"/>
    </location>
</feature>
<evidence type="ECO:0000313" key="16">
    <source>
        <dbReference type="Proteomes" id="UP000663879"/>
    </source>
</evidence>
<dbReference type="EC" id="2.7.11.1" evidence="1"/>
<sequence length="1693" mass="196299">YLNNERNKFYWNAYLLENNVSGVPFDIFSEEQKNGMSLFDFKGDVDQTNLQSCTSIPNSRLKIMEFESLIDKYWNEILEKNIVMKKDSQSIPFRGLILLPKNFNDLVKIKRNGFFDNLYLHMTCMIKTNDKYCFCHLLDSDGVLIDNKLMDINDLVAILISTFLMIKSQLPTIILEKNQIFSNQPDNLSELELSNHVRNYLKKFLINMSLILNKNDLINQTYNLNIKKYLNLLDRDLNSSEIYQFQKNLNQQSSHLAKCYFCHLADLNYNSKNDQGLNLSQKITKYSKFCTRFMLVAYEETSIDLDNRFAELFPNIRTLLLINPTLKIVEDSIFTKFIYLNQLRLINNNLQDIPRSILNLENLKSLAFNNELISDNLNFENMINLQTLEIKNIEMKNTTRVINLPNCLRSLKVSNSSFSHFCFNLNKESIQEFELKGIPLLDLYKYSKNDSLISLENLISGFEGTLLIKKEQIKKLFEFFDSNSNGYLDLNEIVKFNAFIFKKYNRLGPQIPSIIFEMINLKTLELSYQAIEEIPDEIENLKNLKNLILNNCILLKSISPKLANMALEKLNLFNCLALKNPPPEIVKRGMNSIMTFLRRLLSGSIEFKRTKLMLVGLGEAGKTSLLSCLKEEILYEKPNVTDGININDWVVNLEDNSTLTFSMWDFAGQSVYYNTHQFFLSSRGVYLLVWNVRLGSEYAGLEFWLSSISCHAPGAPIFVVGTHTDQVSKYSLDKEDLKSRFKQIVGFHFVSSYTYDGIEELRNAIIKTTLQEKYIGEKIPKVWLDFEQSIKEKSQKESLVPDYVITSLAEKCGIYDNQEIIQAIKFLSDLGSVQYFENQSLKNKVVINPQWIVDAFSKIVSVKETCIQDGKFTHDKIAEIWKDYEPSLHEWMLKLTEEFDLTFSIPDKNLTIVPCLLSETEPKIEWPEIDHKSPIKIKQFKVTYNFDYLPIGLFNRIQVRLFQYADNSLMWKKGSLLNKNSHLALISQSKNALSIQIKVQGVKPENIVYVIHETIEILINEYFNGLKYDFSFPCPECVESQTNEPYLFSSSLLIRANEMKAPFLQCCKYFHAVSLQEMSTIMPLDDSSNLDLNLEYSIRDLKQLKNSFKYDILFWHCVEDCKLDNSKSINPLTVIESIKSHGFKVWYTTNPNEGKFDQITSIIKQSKLIIFGISDNFSQDEKCVQIFEMVKNLIKRNYLLIEFGLLGKRDWLKNPLFASACTDFRVIMQDPKRFQTKLADAFESIEKMIQTDIKEENEKKKSPDVFISYCWANSHDALRKGSKGTKTSLGWLDPRELVKFFANHGIHAWIDIDNLDSTKQMFGEITKGINQAKCIVACISDEYVESLNCKLEFRFAHISLKIPIIKAIVGLGNEWRKNEIAFLGSCYPEVNFQLEAPGAYSALLNHVKHELEKSKATETDEISNENTNLDTNNSAFQELYELTQRKFLRQLINFSDKVPTIRPYPRLFCMDLVDEEIIEKLIKMRITNLAIDKGEKIREEKSIDENIETKVTIEPSEDIKSIKNLITCIRPMCEHDESWHFSDSFVILPNLTNSFCPYLIRIMTILKNGNLSNELAFFMTESGSKLMSEMEDKSNNEPTEMTQSYNSLRNYFISEYENGRFYSNSDTQTPSTNLFNLNKCELKNGKILWLCKKHAEQTNAKILSDQKNSGQNQLEQEKNKLIEELEKVKIDIF</sequence>
<dbReference type="OrthoDB" id="10252328at2759"/>